<comment type="similarity">
    <text evidence="1">Belongs to the ComF/GntX family.</text>
</comment>
<dbReference type="SUPFAM" id="SSF53271">
    <property type="entry name" value="PRTase-like"/>
    <property type="match status" value="1"/>
</dbReference>
<dbReference type="CDD" id="cd06223">
    <property type="entry name" value="PRTases_typeI"/>
    <property type="match status" value="1"/>
</dbReference>
<protein>
    <submittedName>
        <fullName evidence="3">ComF family protein</fullName>
    </submittedName>
</protein>
<dbReference type="RefSeq" id="WP_151916026.1">
    <property type="nucleotide sequence ID" value="NZ_RQSP01000003.1"/>
</dbReference>
<dbReference type="Proteomes" id="UP000326336">
    <property type="component" value="Unassembled WGS sequence"/>
</dbReference>
<dbReference type="AlphaFoldDB" id="A0A5N5RN10"/>
<name>A0A5N5RN10_9BIFI</name>
<dbReference type="InterPro" id="IPR051910">
    <property type="entry name" value="ComF/GntX_DNA_util-trans"/>
</dbReference>
<dbReference type="Gene3D" id="3.40.50.2020">
    <property type="match status" value="1"/>
</dbReference>
<evidence type="ECO:0000259" key="2">
    <source>
        <dbReference type="Pfam" id="PF00156"/>
    </source>
</evidence>
<evidence type="ECO:0000313" key="3">
    <source>
        <dbReference type="EMBL" id="KAB5608339.1"/>
    </source>
</evidence>
<sequence length="274" mass="29243">MATRTGFWHDALRRAIDVIGSLLLPRGCAGCDTPDEVLCPRCRSLFAVGEETAASLIGNESAAGAVGDRRCMIERRMPSIASGSVAACASYRGAARHAILSWKDHGDAECDAAFAELLTDLAARRGLLDGAAPADRPLIVVPVPSSRSSIRKRGRWHMRDLARRMARESCLRGYDVHTRCLLTMSGVRGKSVETRSAGERAGRLDAHRSGGGGLRVHIDAVSRRLLDAGAMVVVIDDIMTTGSTMRRVVAALTDVGIAVTDALCLASVASPRRR</sequence>
<keyword evidence="4" id="KW-1185">Reference proteome</keyword>
<dbReference type="OrthoDB" id="5242900at2"/>
<gene>
    <name evidence="3" type="ORF">EHS19_01560</name>
</gene>
<dbReference type="EMBL" id="RQSP01000003">
    <property type="protein sequence ID" value="KAB5608339.1"/>
    <property type="molecule type" value="Genomic_DNA"/>
</dbReference>
<proteinExistence type="inferred from homology"/>
<evidence type="ECO:0000256" key="1">
    <source>
        <dbReference type="ARBA" id="ARBA00008007"/>
    </source>
</evidence>
<dbReference type="PANTHER" id="PTHR47505:SF1">
    <property type="entry name" value="DNA UTILIZATION PROTEIN YHGH"/>
    <property type="match status" value="1"/>
</dbReference>
<accession>A0A5N5RN10</accession>
<dbReference type="InterPro" id="IPR000836">
    <property type="entry name" value="PRTase_dom"/>
</dbReference>
<feature type="domain" description="Phosphoribosyltransferase" evidence="2">
    <location>
        <begin position="183"/>
        <end position="267"/>
    </location>
</feature>
<dbReference type="PANTHER" id="PTHR47505">
    <property type="entry name" value="DNA UTILIZATION PROTEIN YHGH"/>
    <property type="match status" value="1"/>
</dbReference>
<dbReference type="InterPro" id="IPR029057">
    <property type="entry name" value="PRTase-like"/>
</dbReference>
<comment type="caution">
    <text evidence="3">The sequence shown here is derived from an EMBL/GenBank/DDBJ whole genome shotgun (WGS) entry which is preliminary data.</text>
</comment>
<dbReference type="Pfam" id="PF00156">
    <property type="entry name" value="Pribosyltran"/>
    <property type="match status" value="1"/>
</dbReference>
<reference evidence="3 4" key="1">
    <citation type="journal article" date="2019" name="Int. J. Syst. Evol. Microbiol.">
        <title>Bifidobacterium jacchi sp. nov., isolated from the faeces of a baby common marmoset (Callithrix jacchus).</title>
        <authorList>
            <person name="Modesto M."/>
            <person name="Watanabe K."/>
            <person name="Arita M."/>
            <person name="Satti M."/>
            <person name="Oki K."/>
            <person name="Sciavilla P."/>
            <person name="Patavino C."/>
            <person name="Camma C."/>
            <person name="Michelini S."/>
            <person name="Sgorbati B."/>
            <person name="Mattarelli P."/>
        </authorList>
    </citation>
    <scope>NUCLEOTIDE SEQUENCE [LARGE SCALE GENOMIC DNA]</scope>
    <source>
        <strain evidence="3 4">MRM 9.3</strain>
    </source>
</reference>
<evidence type="ECO:0000313" key="4">
    <source>
        <dbReference type="Proteomes" id="UP000326336"/>
    </source>
</evidence>
<organism evidence="3 4">
    <name type="scientific">Bifidobacterium jacchi</name>
    <dbReference type="NCBI Taxonomy" id="2490545"/>
    <lineage>
        <taxon>Bacteria</taxon>
        <taxon>Bacillati</taxon>
        <taxon>Actinomycetota</taxon>
        <taxon>Actinomycetes</taxon>
        <taxon>Bifidobacteriales</taxon>
        <taxon>Bifidobacteriaceae</taxon>
        <taxon>Bifidobacterium</taxon>
    </lineage>
</organism>